<dbReference type="InterPro" id="IPR050261">
    <property type="entry name" value="FrsA_esterase"/>
</dbReference>
<sequence>MTIRERLIEYRDGDAGLEGFFCYDESRHQPLPAVLISHAWGGRDEFVERKARRLAYHGYASFALDMYGNGRRGSSPEENQSLMEPFMQDRALLSQRINAALAALKALPQVDPRRVAAMGFCFGGLCVLDLARSGAELRGVVSFHGLLKPTGLTAAKILSKILILHGYDDPLAPPQDVLAIAQEFTRAGVDWQLHAYGHTVHSFTNPAANNREMGMLYSDRADRRSWKALLQFLEEVLR</sequence>
<dbReference type="STRING" id="465721.ACG33_07155"/>
<organism evidence="2 3">
    <name type="scientific">Steroidobacter denitrificans</name>
    <dbReference type="NCBI Taxonomy" id="465721"/>
    <lineage>
        <taxon>Bacteria</taxon>
        <taxon>Pseudomonadati</taxon>
        <taxon>Pseudomonadota</taxon>
        <taxon>Gammaproteobacteria</taxon>
        <taxon>Steroidobacterales</taxon>
        <taxon>Steroidobacteraceae</taxon>
        <taxon>Steroidobacter</taxon>
    </lineage>
</organism>
<name>A0A127FB98_STEDE</name>
<dbReference type="EMBL" id="CP011971">
    <property type="protein sequence ID" value="AMN46878.1"/>
    <property type="molecule type" value="Genomic_DNA"/>
</dbReference>
<dbReference type="GO" id="GO:0016787">
    <property type="term" value="F:hydrolase activity"/>
    <property type="evidence" value="ECO:0007669"/>
    <property type="project" value="InterPro"/>
</dbReference>
<gene>
    <name evidence="2" type="ORF">ACG33_07155</name>
</gene>
<dbReference type="Gene3D" id="3.40.50.1820">
    <property type="entry name" value="alpha/beta hydrolase"/>
    <property type="match status" value="1"/>
</dbReference>
<dbReference type="InterPro" id="IPR002925">
    <property type="entry name" value="Dienelactn_hydro"/>
</dbReference>
<dbReference type="KEGG" id="sdf:ACG33_07155"/>
<dbReference type="OrthoDB" id="9787933at2"/>
<proteinExistence type="predicted"/>
<dbReference type="InterPro" id="IPR029058">
    <property type="entry name" value="AB_hydrolase_fold"/>
</dbReference>
<protein>
    <submittedName>
        <fullName evidence="2">Carboxymethylenebutenolidase</fullName>
    </submittedName>
</protein>
<evidence type="ECO:0000259" key="1">
    <source>
        <dbReference type="Pfam" id="PF01738"/>
    </source>
</evidence>
<dbReference type="PATRIC" id="fig|465721.4.peg.1518"/>
<dbReference type="PANTHER" id="PTHR22946">
    <property type="entry name" value="DIENELACTONE HYDROLASE DOMAIN-CONTAINING PROTEIN-RELATED"/>
    <property type="match status" value="1"/>
</dbReference>
<keyword evidence="3" id="KW-1185">Reference proteome</keyword>
<dbReference type="Pfam" id="PF01738">
    <property type="entry name" value="DLH"/>
    <property type="match status" value="1"/>
</dbReference>
<dbReference type="SUPFAM" id="SSF53474">
    <property type="entry name" value="alpha/beta-Hydrolases"/>
    <property type="match status" value="1"/>
</dbReference>
<dbReference type="Proteomes" id="UP000070250">
    <property type="component" value="Chromosome"/>
</dbReference>
<reference evidence="2 3" key="1">
    <citation type="submission" date="2015-06" db="EMBL/GenBank/DDBJ databases">
        <title>A Comprehensive Approach to Explore the Metabolic and Phylogenetic Diversity of Bacterial Steroid Degradation in the Environment: Testosterone as an Example.</title>
        <authorList>
            <person name="Yang F.-C."/>
            <person name="Chen Y.-L."/>
            <person name="Yu C.-P."/>
            <person name="Tang S.-L."/>
            <person name="Wang P.-H."/>
            <person name="Ismail W."/>
            <person name="Wang C.-H."/>
            <person name="Yang C.-Y."/>
            <person name="Chiang Y.-R."/>
        </authorList>
    </citation>
    <scope>NUCLEOTIDE SEQUENCE [LARGE SCALE GENOMIC DNA]</scope>
    <source>
        <strain evidence="2 3">DSM 18526</strain>
    </source>
</reference>
<evidence type="ECO:0000313" key="3">
    <source>
        <dbReference type="Proteomes" id="UP000070250"/>
    </source>
</evidence>
<dbReference type="RefSeq" id="WP_066919909.1">
    <property type="nucleotide sequence ID" value="NZ_CP011971.1"/>
</dbReference>
<evidence type="ECO:0000313" key="2">
    <source>
        <dbReference type="EMBL" id="AMN46878.1"/>
    </source>
</evidence>
<dbReference type="AlphaFoldDB" id="A0A127FB98"/>
<accession>A0A127FB98</accession>
<feature type="domain" description="Dienelactone hydrolase" evidence="1">
    <location>
        <begin position="27"/>
        <end position="236"/>
    </location>
</feature>
<dbReference type="PANTHER" id="PTHR22946:SF0">
    <property type="entry name" value="DIENELACTONE HYDROLASE DOMAIN-CONTAINING PROTEIN"/>
    <property type="match status" value="1"/>
</dbReference>